<gene>
    <name evidence="1" type="ORF">ALIPUT_00969</name>
</gene>
<proteinExistence type="predicted"/>
<evidence type="ECO:0000313" key="1">
    <source>
        <dbReference type="EMBL" id="EDS03908.1"/>
    </source>
</evidence>
<dbReference type="GeneID" id="73804324"/>
<organism evidence="1 2">
    <name type="scientific">Alistipes putredinis DSM 17216</name>
    <dbReference type="NCBI Taxonomy" id="445970"/>
    <lineage>
        <taxon>Bacteria</taxon>
        <taxon>Pseudomonadati</taxon>
        <taxon>Bacteroidota</taxon>
        <taxon>Bacteroidia</taxon>
        <taxon>Bacteroidales</taxon>
        <taxon>Rikenellaceae</taxon>
        <taxon>Alistipes</taxon>
    </lineage>
</organism>
<dbReference type="RefSeq" id="WP_004329781.1">
    <property type="nucleotide sequence ID" value="NZ_DS499580.1"/>
</dbReference>
<accession>B0MV26</accession>
<protein>
    <submittedName>
        <fullName evidence="1">Uncharacterized protein</fullName>
    </submittedName>
</protein>
<dbReference type="AlphaFoldDB" id="B0MV26"/>
<sequence>MKKTDYSSWRRLERVIESSGLTINSFARYVGLPRGENLYQIKRGNYGVSLGVAKKIHAKFPQYPISWLMHGEAESAATPEGDAFVVRIPVYRDSSVAEFPPKEVPERYLLLSAEEARGAQIALCTDDQFGTVLQHWLVLLREPDGEVINGRVYFVMTECFYLFCSVYRIEGDPARLRLKSLFATADDDLEVRCEEICVMWPVCGAICGLK</sequence>
<dbReference type="HOGENOM" id="CLU_1307979_0_0_10"/>
<comment type="caution">
    <text evidence="1">The sequence shown here is derived from an EMBL/GenBank/DDBJ whole genome shotgun (WGS) entry which is preliminary data.</text>
</comment>
<reference evidence="1" key="2">
    <citation type="submission" date="2013-09" db="EMBL/GenBank/DDBJ databases">
        <title>Draft genome sequence of Alistipes putredinis (DSM 17216).</title>
        <authorList>
            <person name="Sudarsanam P."/>
            <person name="Ley R."/>
            <person name="Guruge J."/>
            <person name="Turnbaugh P.J."/>
            <person name="Mahowald M."/>
            <person name="Liep D."/>
            <person name="Gordon J."/>
        </authorList>
    </citation>
    <scope>NUCLEOTIDE SEQUENCE</scope>
    <source>
        <strain evidence="1">DSM 17216</strain>
    </source>
</reference>
<reference evidence="1" key="1">
    <citation type="submission" date="2007-10" db="EMBL/GenBank/DDBJ databases">
        <authorList>
            <person name="Fulton L."/>
            <person name="Clifton S."/>
            <person name="Fulton B."/>
            <person name="Xu J."/>
            <person name="Minx P."/>
            <person name="Pepin K.H."/>
            <person name="Johnson M."/>
            <person name="Thiruvilangam P."/>
            <person name="Bhonagiri V."/>
            <person name="Nash W.E."/>
            <person name="Mardis E.R."/>
            <person name="Wilson R.K."/>
        </authorList>
    </citation>
    <scope>NUCLEOTIDE SEQUENCE [LARGE SCALE GENOMIC DNA]</scope>
    <source>
        <strain evidence="1">DSM 17216</strain>
    </source>
</reference>
<dbReference type="EMBL" id="ABFK02000017">
    <property type="protein sequence ID" value="EDS03908.1"/>
    <property type="molecule type" value="Genomic_DNA"/>
</dbReference>
<dbReference type="Proteomes" id="UP000005819">
    <property type="component" value="Unassembled WGS sequence"/>
</dbReference>
<name>B0MV26_9BACT</name>
<keyword evidence="2" id="KW-1185">Reference proteome</keyword>
<dbReference type="OrthoDB" id="1004923at2"/>
<evidence type="ECO:0000313" key="2">
    <source>
        <dbReference type="Proteomes" id="UP000005819"/>
    </source>
</evidence>